<dbReference type="Proteomes" id="UP000033066">
    <property type="component" value="Chromosome"/>
</dbReference>
<dbReference type="PATRIC" id="fig|1434107.4.peg.3537"/>
<accession>A0A0E3WXV2</accession>
<name>A0A0E3WXV2_METBA</name>
<proteinExistence type="predicted"/>
<dbReference type="KEGG" id="mbak:MSBR3_2791"/>
<sequence>MLYVPFSEEQLAEIKKYASMSGMEVEEFIKSVCLAHCLQQMECLYGEKSDVPEAVGSTAKPESGVEVVRKIEFKGQKTGTTSKDLLNGPLVLDQQCIMDLFAIKREFGNLSNNEIITIALKLGLNQLGIALGLLKNKLKE</sequence>
<reference evidence="1" key="1">
    <citation type="submission" date="2014-07" db="EMBL/GenBank/DDBJ databases">
        <title>Methanogenic archaea and the global carbon cycle.</title>
        <authorList>
            <person name="Henriksen J.R."/>
            <person name="Luke J."/>
            <person name="Reinhart S."/>
            <person name="Benedict M.N."/>
            <person name="Youngblut N.D."/>
            <person name="Metcalf M.E."/>
            <person name="Whitaker R.J."/>
            <person name="Metcalf W.W."/>
        </authorList>
    </citation>
    <scope>NUCLEOTIDE SEQUENCE [LARGE SCALE GENOMIC DNA]</scope>
    <source>
        <strain evidence="1">3</strain>
    </source>
</reference>
<evidence type="ECO:0000313" key="2">
    <source>
        <dbReference type="Proteomes" id="UP000033066"/>
    </source>
</evidence>
<dbReference type="AlphaFoldDB" id="A0A0E3WXV2"/>
<protein>
    <submittedName>
        <fullName evidence="1">Uncharacterized protein</fullName>
    </submittedName>
</protein>
<keyword evidence="2" id="KW-1185">Reference proteome</keyword>
<dbReference type="EMBL" id="CP009517">
    <property type="protein sequence ID" value="AKB83369.1"/>
    <property type="molecule type" value="Genomic_DNA"/>
</dbReference>
<dbReference type="RefSeq" id="WP_230627525.1">
    <property type="nucleotide sequence ID" value="NZ_CP009517.1"/>
</dbReference>
<organism evidence="1 2">
    <name type="scientific">Methanosarcina barkeri 3</name>
    <dbReference type="NCBI Taxonomy" id="1434107"/>
    <lineage>
        <taxon>Archaea</taxon>
        <taxon>Methanobacteriati</taxon>
        <taxon>Methanobacteriota</taxon>
        <taxon>Stenosarchaea group</taxon>
        <taxon>Methanomicrobia</taxon>
        <taxon>Methanosarcinales</taxon>
        <taxon>Methanosarcinaceae</taxon>
        <taxon>Methanosarcina</taxon>
    </lineage>
</organism>
<dbReference type="GeneID" id="24790419"/>
<evidence type="ECO:0000313" key="1">
    <source>
        <dbReference type="EMBL" id="AKB83369.1"/>
    </source>
</evidence>
<gene>
    <name evidence="1" type="ORF">MSBR3_2791</name>
</gene>
<dbReference type="HOGENOM" id="CLU_1830589_0_0_2"/>